<dbReference type="RefSeq" id="WP_106589133.1">
    <property type="nucleotide sequence ID" value="NZ_PYAV01000009.1"/>
</dbReference>
<evidence type="ECO:0000313" key="2">
    <source>
        <dbReference type="Proteomes" id="UP000242310"/>
    </source>
</evidence>
<dbReference type="InterPro" id="IPR019642">
    <property type="entry name" value="DUF2507"/>
</dbReference>
<proteinExistence type="predicted"/>
<dbReference type="Pfam" id="PF10702">
    <property type="entry name" value="DUF2507"/>
    <property type="match status" value="1"/>
</dbReference>
<reference evidence="1 2" key="1">
    <citation type="submission" date="2018-03" db="EMBL/GenBank/DDBJ databases">
        <title>Genomic Encyclopedia of Type Strains, Phase III (KMG-III): the genomes of soil and plant-associated and newly described type strains.</title>
        <authorList>
            <person name="Whitman W."/>
        </authorList>
    </citation>
    <scope>NUCLEOTIDE SEQUENCE [LARGE SCALE GENOMIC DNA]</scope>
    <source>
        <strain evidence="1 2">CGMCC 1.07653</strain>
    </source>
</reference>
<organism evidence="1 2">
    <name type="scientific">Salsuginibacillus halophilus</name>
    <dbReference type="NCBI Taxonomy" id="517424"/>
    <lineage>
        <taxon>Bacteria</taxon>
        <taxon>Bacillati</taxon>
        <taxon>Bacillota</taxon>
        <taxon>Bacilli</taxon>
        <taxon>Bacillales</taxon>
        <taxon>Bacillaceae</taxon>
        <taxon>Salsuginibacillus</taxon>
    </lineage>
</organism>
<accession>A0A2P8HCS1</accession>
<dbReference type="InterPro" id="IPR024096">
    <property type="entry name" value="NO_sig/Golgi_transp_ligand-bd"/>
</dbReference>
<dbReference type="AlphaFoldDB" id="A0A2P8HCS1"/>
<dbReference type="OrthoDB" id="2965348at2"/>
<comment type="caution">
    <text evidence="1">The sequence shown here is derived from an EMBL/GenBank/DDBJ whole genome shotgun (WGS) entry which is preliminary data.</text>
</comment>
<dbReference type="Proteomes" id="UP000242310">
    <property type="component" value="Unassembled WGS sequence"/>
</dbReference>
<sequence length="128" mass="15026">MEEIYKETHFGYELLRSSLLPDLFGNDEGELLYWGGRRLARQYPLHTLEELTTFFNEAGWGTLHCTKERKRDLIFQLELEPDEKTPKFDRSLEAGFLAEQIEQMKSAPAEALLTPKRRVIELHISWEA</sequence>
<dbReference type="SUPFAM" id="SSF111126">
    <property type="entry name" value="Ligand-binding domain in the NO signalling and Golgi transport"/>
    <property type="match status" value="1"/>
</dbReference>
<gene>
    <name evidence="1" type="ORF">B0H94_10988</name>
</gene>
<keyword evidence="2" id="KW-1185">Reference proteome</keyword>
<dbReference type="EMBL" id="PYAV01000009">
    <property type="protein sequence ID" value="PSL44029.1"/>
    <property type="molecule type" value="Genomic_DNA"/>
</dbReference>
<name>A0A2P8HCS1_9BACI</name>
<dbReference type="Gene3D" id="3.30.1380.20">
    <property type="entry name" value="Trafficking protein particle complex subunit 3"/>
    <property type="match status" value="1"/>
</dbReference>
<evidence type="ECO:0000313" key="1">
    <source>
        <dbReference type="EMBL" id="PSL44029.1"/>
    </source>
</evidence>
<protein>
    <submittedName>
        <fullName evidence="1">Uncharacterized protein DUF2507</fullName>
    </submittedName>
</protein>